<evidence type="ECO:0000256" key="13">
    <source>
        <dbReference type="SAM" id="SignalP"/>
    </source>
</evidence>
<keyword evidence="4 10" id="KW-0645">Protease</keyword>
<dbReference type="RefSeq" id="WP_073500335.1">
    <property type="nucleotide sequence ID" value="NZ_FRBI01000013.1"/>
</dbReference>
<feature type="domain" description="Peptidase S8/S53" evidence="14">
    <location>
        <begin position="57"/>
        <end position="326"/>
    </location>
</feature>
<feature type="chain" id="PRO_5013382787" evidence="13">
    <location>
        <begin position="34"/>
        <end position="464"/>
    </location>
</feature>
<dbReference type="Gene3D" id="3.40.50.200">
    <property type="entry name" value="Peptidase S8/S53 domain"/>
    <property type="match status" value="1"/>
</dbReference>
<feature type="compositionally biased region" description="Pro residues" evidence="11">
    <location>
        <begin position="442"/>
        <end position="464"/>
    </location>
</feature>
<keyword evidence="16" id="KW-1185">Reference proteome</keyword>
<dbReference type="GO" id="GO:0006508">
    <property type="term" value="P:proteolysis"/>
    <property type="evidence" value="ECO:0007669"/>
    <property type="project" value="UniProtKB-KW"/>
</dbReference>
<comment type="similarity">
    <text evidence="2 10">Belongs to the peptidase S8 family.</text>
</comment>
<dbReference type="OrthoDB" id="9798386at2"/>
<evidence type="ECO:0000256" key="8">
    <source>
        <dbReference type="ARBA" id="ARBA00022989"/>
    </source>
</evidence>
<evidence type="ECO:0000259" key="14">
    <source>
        <dbReference type="Pfam" id="PF00082"/>
    </source>
</evidence>
<dbReference type="PRINTS" id="PR00723">
    <property type="entry name" value="SUBTILISIN"/>
</dbReference>
<dbReference type="InterPro" id="IPR036852">
    <property type="entry name" value="Peptidase_S8/S53_dom_sf"/>
</dbReference>
<evidence type="ECO:0000256" key="9">
    <source>
        <dbReference type="ARBA" id="ARBA00023136"/>
    </source>
</evidence>
<dbReference type="InterPro" id="IPR015500">
    <property type="entry name" value="Peptidase_S8_subtilisin-rel"/>
</dbReference>
<proteinExistence type="inferred from homology"/>
<feature type="region of interest" description="Disordered" evidence="11">
    <location>
        <begin position="440"/>
        <end position="464"/>
    </location>
</feature>
<gene>
    <name evidence="15" type="ORF">SAMN05216499_11322</name>
</gene>
<organism evidence="15 16">
    <name type="scientific">Actinacidiphila paucisporea</name>
    <dbReference type="NCBI Taxonomy" id="310782"/>
    <lineage>
        <taxon>Bacteria</taxon>
        <taxon>Bacillati</taxon>
        <taxon>Actinomycetota</taxon>
        <taxon>Actinomycetes</taxon>
        <taxon>Kitasatosporales</taxon>
        <taxon>Streptomycetaceae</taxon>
        <taxon>Actinacidiphila</taxon>
    </lineage>
</organism>
<feature type="compositionally biased region" description="Low complexity" evidence="11">
    <location>
        <begin position="360"/>
        <end position="389"/>
    </location>
</feature>
<comment type="subcellular location">
    <subcellularLocation>
        <location evidence="1">Cell membrane</location>
        <topology evidence="1">Single-pass membrane protein</topology>
    </subcellularLocation>
</comment>
<accession>A0A1M7KLJ5</accession>
<feature type="signal peptide" evidence="13">
    <location>
        <begin position="1"/>
        <end position="33"/>
    </location>
</feature>
<keyword evidence="3" id="KW-1003">Cell membrane</keyword>
<keyword evidence="6 10" id="KW-0378">Hydrolase</keyword>
<keyword evidence="9 12" id="KW-0472">Membrane</keyword>
<evidence type="ECO:0000313" key="15">
    <source>
        <dbReference type="EMBL" id="SHM66287.1"/>
    </source>
</evidence>
<dbReference type="PANTHER" id="PTHR43806:SF11">
    <property type="entry name" value="CEREVISIN-RELATED"/>
    <property type="match status" value="1"/>
</dbReference>
<dbReference type="InterPro" id="IPR050131">
    <property type="entry name" value="Peptidase_S8_subtilisin-like"/>
</dbReference>
<sequence length="464" mass="46965">MKRRARTWVRRALAVVATSGALVLSIGALPAQAQTLRQMQWHIDAMRLPEAWKISKGAGVTVAVIDSGVDRNIPDLEGQVLDGGRSFTYPAGSPYDDKDGHGTAMASLIAGTGAADGGTGARGAAPDAKILPIRIFNDPRDTNEAASAASFTVQLDNAIRYAADSKARVISISEGVPATSLRAQDISGLQDAIDYARARGSLIFAATGNSGEKGSPVEYPAESRNVVGIGALDRNGNVLPLSTKGPQVDLSAVGQNIAKACPSGVRPHCVNTGSGTSDSTALTSGSAALLWSAHPSWTANQVLRVLLNTASKPTDGAERNDSIGYGAVRPRVALQTPGDPGPADVYPLAEHEGWQQGPEPSATPTSGATGTAAPAPSASSSDKAVAGGSDSAGGGSSSAPWLAAGAAVVVLAAGGTALAVRSRRRRAASAASAASAAAVYAPLPPHHPQQPPYGGYRPPPPPPS</sequence>
<dbReference type="STRING" id="310782.SAMN05216499_11322"/>
<evidence type="ECO:0000256" key="12">
    <source>
        <dbReference type="SAM" id="Phobius"/>
    </source>
</evidence>
<evidence type="ECO:0000256" key="7">
    <source>
        <dbReference type="ARBA" id="ARBA00022825"/>
    </source>
</evidence>
<keyword evidence="5 12" id="KW-0812">Transmembrane</keyword>
<evidence type="ECO:0000313" key="16">
    <source>
        <dbReference type="Proteomes" id="UP000184111"/>
    </source>
</evidence>
<dbReference type="PROSITE" id="PS51892">
    <property type="entry name" value="SUBTILASE"/>
    <property type="match status" value="1"/>
</dbReference>
<dbReference type="SUPFAM" id="SSF52743">
    <property type="entry name" value="Subtilisin-like"/>
    <property type="match status" value="1"/>
</dbReference>
<dbReference type="PROSITE" id="PS00136">
    <property type="entry name" value="SUBTILASE_ASP"/>
    <property type="match status" value="1"/>
</dbReference>
<evidence type="ECO:0000256" key="10">
    <source>
        <dbReference type="PROSITE-ProRule" id="PRU01240"/>
    </source>
</evidence>
<dbReference type="InterPro" id="IPR000209">
    <property type="entry name" value="Peptidase_S8/S53_dom"/>
</dbReference>
<dbReference type="NCBIfam" id="TIGR03921">
    <property type="entry name" value="T7SS_mycosin"/>
    <property type="match status" value="1"/>
</dbReference>
<keyword evidence="13" id="KW-0732">Signal</keyword>
<name>A0A1M7KLJ5_9ACTN</name>
<dbReference type="GO" id="GO:0004252">
    <property type="term" value="F:serine-type endopeptidase activity"/>
    <property type="evidence" value="ECO:0007669"/>
    <property type="project" value="UniProtKB-UniRule"/>
</dbReference>
<evidence type="ECO:0000256" key="1">
    <source>
        <dbReference type="ARBA" id="ARBA00004162"/>
    </source>
</evidence>
<dbReference type="AlphaFoldDB" id="A0A1M7KLJ5"/>
<evidence type="ECO:0000256" key="5">
    <source>
        <dbReference type="ARBA" id="ARBA00022692"/>
    </source>
</evidence>
<protein>
    <submittedName>
        <fullName evidence="15">Type VII secretion-associated serine protease mycosin</fullName>
    </submittedName>
</protein>
<evidence type="ECO:0000256" key="6">
    <source>
        <dbReference type="ARBA" id="ARBA00022801"/>
    </source>
</evidence>
<evidence type="ECO:0000256" key="2">
    <source>
        <dbReference type="ARBA" id="ARBA00011073"/>
    </source>
</evidence>
<feature type="active site" description="Charge relay system" evidence="10">
    <location>
        <position position="277"/>
    </location>
</feature>
<evidence type="ECO:0000256" key="11">
    <source>
        <dbReference type="SAM" id="MobiDB-lite"/>
    </source>
</evidence>
<feature type="active site" description="Charge relay system" evidence="10">
    <location>
        <position position="66"/>
    </location>
</feature>
<feature type="region of interest" description="Disordered" evidence="11">
    <location>
        <begin position="353"/>
        <end position="398"/>
    </location>
</feature>
<dbReference type="EMBL" id="FRBI01000013">
    <property type="protein sequence ID" value="SHM66287.1"/>
    <property type="molecule type" value="Genomic_DNA"/>
</dbReference>
<dbReference type="GO" id="GO:0005886">
    <property type="term" value="C:plasma membrane"/>
    <property type="evidence" value="ECO:0007669"/>
    <property type="project" value="UniProtKB-SubCell"/>
</dbReference>
<evidence type="ECO:0000256" key="3">
    <source>
        <dbReference type="ARBA" id="ARBA00022475"/>
    </source>
</evidence>
<keyword evidence="8 12" id="KW-1133">Transmembrane helix</keyword>
<feature type="active site" description="Charge relay system" evidence="10">
    <location>
        <position position="101"/>
    </location>
</feature>
<dbReference type="InterPro" id="IPR023827">
    <property type="entry name" value="Peptidase_S8_Asp-AS"/>
</dbReference>
<dbReference type="PANTHER" id="PTHR43806">
    <property type="entry name" value="PEPTIDASE S8"/>
    <property type="match status" value="1"/>
</dbReference>
<reference evidence="15 16" key="1">
    <citation type="submission" date="2016-11" db="EMBL/GenBank/DDBJ databases">
        <authorList>
            <person name="Jaros S."/>
            <person name="Januszkiewicz K."/>
            <person name="Wedrychowicz H."/>
        </authorList>
    </citation>
    <scope>NUCLEOTIDE SEQUENCE [LARGE SCALE GENOMIC DNA]</scope>
    <source>
        <strain evidence="15 16">CGMCC 4.2025</strain>
    </source>
</reference>
<evidence type="ECO:0000256" key="4">
    <source>
        <dbReference type="ARBA" id="ARBA00022670"/>
    </source>
</evidence>
<dbReference type="Proteomes" id="UP000184111">
    <property type="component" value="Unassembled WGS sequence"/>
</dbReference>
<dbReference type="Pfam" id="PF00082">
    <property type="entry name" value="Peptidase_S8"/>
    <property type="match status" value="1"/>
</dbReference>
<keyword evidence="7 10" id="KW-0720">Serine protease</keyword>
<dbReference type="InterPro" id="IPR023834">
    <property type="entry name" value="T7SS_pept_S8A_mycosin"/>
</dbReference>
<feature type="transmembrane region" description="Helical" evidence="12">
    <location>
        <begin position="401"/>
        <end position="420"/>
    </location>
</feature>